<organism evidence="4 5">
    <name type="scientific">Ottowia cancrivicina</name>
    <dbReference type="NCBI Taxonomy" id="3040346"/>
    <lineage>
        <taxon>Bacteria</taxon>
        <taxon>Pseudomonadati</taxon>
        <taxon>Pseudomonadota</taxon>
        <taxon>Betaproteobacteria</taxon>
        <taxon>Burkholderiales</taxon>
        <taxon>Comamonadaceae</taxon>
        <taxon>Ottowia</taxon>
    </lineage>
</organism>
<sequence length="280" mass="30506">MRTLLLLAPLALSACIAATPTEIDAQRLERLLPAQALLIGEQHDAPDHQRLQRQVIDWLAARGQLAAVALEMAEQGHDTRRLPRSASEAAVQQALSWNDRAWPWANYGPAIMAAVRAGVPVEGANLPRARMKEAMGNLELDTQLPASLLTLQQDRLRQSHCDLLPAEQTAPMTRIQIARDMTMAATLARLAEQAPSSQTVILITGNGHTHRALGVPRFLPQHLLTRVLSARARSAAGKQHSQEDPAETSALAPSDMIWLTSPIPPLDYCGKLQKQITGSK</sequence>
<gene>
    <name evidence="4" type="ORF">QB898_04510</name>
</gene>
<dbReference type="PROSITE" id="PS51257">
    <property type="entry name" value="PROKAR_LIPOPROTEIN"/>
    <property type="match status" value="1"/>
</dbReference>
<comment type="caution">
    <text evidence="4">The sequence shown here is derived from an EMBL/GenBank/DDBJ whole genome shotgun (WGS) entry which is preliminary data.</text>
</comment>
<dbReference type="Proteomes" id="UP001237156">
    <property type="component" value="Unassembled WGS sequence"/>
</dbReference>
<keyword evidence="4" id="KW-0449">Lipoprotein</keyword>
<reference evidence="4 5" key="1">
    <citation type="submission" date="2023-04" db="EMBL/GenBank/DDBJ databases">
        <title>Ottowia paracancer sp. nov., isolated from human stomach.</title>
        <authorList>
            <person name="Song Y."/>
        </authorList>
    </citation>
    <scope>NUCLEOTIDE SEQUENCE [LARGE SCALE GENOMIC DNA]</scope>
    <source>
        <strain evidence="4 5">10c7w1</strain>
    </source>
</reference>
<dbReference type="EMBL" id="JARVII010000006">
    <property type="protein sequence ID" value="MDG9698987.1"/>
    <property type="molecule type" value="Genomic_DNA"/>
</dbReference>
<evidence type="ECO:0000313" key="4">
    <source>
        <dbReference type="EMBL" id="MDG9698987.1"/>
    </source>
</evidence>
<keyword evidence="2" id="KW-0732">Signal</keyword>
<feature type="signal peptide" evidence="2">
    <location>
        <begin position="1"/>
        <end position="17"/>
    </location>
</feature>
<dbReference type="CDD" id="cd14727">
    <property type="entry name" value="ChanN-like"/>
    <property type="match status" value="1"/>
</dbReference>
<dbReference type="Gene3D" id="3.40.50.11550">
    <property type="match status" value="1"/>
</dbReference>
<protein>
    <submittedName>
        <fullName evidence="4">ChaN family lipoprotein</fullName>
    </submittedName>
</protein>
<name>A0AAW6RJR7_9BURK</name>
<feature type="region of interest" description="Disordered" evidence="1">
    <location>
        <begin position="234"/>
        <end position="253"/>
    </location>
</feature>
<dbReference type="SUPFAM" id="SSF159501">
    <property type="entry name" value="EreA/ChaN-like"/>
    <property type="match status" value="1"/>
</dbReference>
<accession>A0AAW6RJR7</accession>
<evidence type="ECO:0000259" key="3">
    <source>
        <dbReference type="Pfam" id="PF04187"/>
    </source>
</evidence>
<dbReference type="RefSeq" id="WP_279523972.1">
    <property type="nucleotide sequence ID" value="NZ_JARVII010000006.1"/>
</dbReference>
<dbReference type="InterPro" id="IPR007314">
    <property type="entry name" value="Cofac_haem-bd_dom"/>
</dbReference>
<dbReference type="AlphaFoldDB" id="A0AAW6RJR7"/>
<feature type="chain" id="PRO_5043801278" evidence="2">
    <location>
        <begin position="18"/>
        <end position="280"/>
    </location>
</feature>
<feature type="domain" description="Haem-binding uptake Tiki superfamily ChaN" evidence="3">
    <location>
        <begin position="29"/>
        <end position="218"/>
    </location>
</feature>
<dbReference type="Gene3D" id="1.10.8.760">
    <property type="entry name" value="Haem-binding uptake, Tiki superfamily, ChaN, domain 2"/>
    <property type="match status" value="1"/>
</dbReference>
<evidence type="ECO:0000313" key="5">
    <source>
        <dbReference type="Proteomes" id="UP001237156"/>
    </source>
</evidence>
<proteinExistence type="predicted"/>
<dbReference type="Pfam" id="PF04187">
    <property type="entry name" value="Cofac_haem_bdg"/>
    <property type="match status" value="1"/>
</dbReference>
<evidence type="ECO:0000256" key="2">
    <source>
        <dbReference type="SAM" id="SignalP"/>
    </source>
</evidence>
<keyword evidence="5" id="KW-1185">Reference proteome</keyword>
<evidence type="ECO:0000256" key="1">
    <source>
        <dbReference type="SAM" id="MobiDB-lite"/>
    </source>
</evidence>